<keyword evidence="3" id="KW-1185">Reference proteome</keyword>
<dbReference type="AlphaFoldDB" id="A0AAD4V5T1"/>
<name>A0AAD4V5T1_PRUDU</name>
<dbReference type="PANTHER" id="PTHR38928:SF7">
    <property type="entry name" value="ARGOS7"/>
    <property type="match status" value="1"/>
</dbReference>
<gene>
    <name evidence="2" type="ORF">L3X38_037574</name>
</gene>
<dbReference type="PANTHER" id="PTHR38928">
    <property type="entry name" value="ARGOS7"/>
    <property type="match status" value="1"/>
</dbReference>
<evidence type="ECO:0000313" key="2">
    <source>
        <dbReference type="EMBL" id="KAI5317867.1"/>
    </source>
</evidence>
<keyword evidence="1" id="KW-1133">Transmembrane helix</keyword>
<proteinExistence type="predicted"/>
<dbReference type="EMBL" id="JAJFAZ020000007">
    <property type="protein sequence ID" value="KAI5317867.1"/>
    <property type="molecule type" value="Genomic_DNA"/>
</dbReference>
<evidence type="ECO:0000313" key="3">
    <source>
        <dbReference type="Proteomes" id="UP001054821"/>
    </source>
</evidence>
<reference evidence="2 3" key="1">
    <citation type="journal article" date="2022" name="G3 (Bethesda)">
        <title>Whole-genome sequence and methylome profiling of the almond [Prunus dulcis (Mill.) D.A. Webb] cultivar 'Nonpareil'.</title>
        <authorList>
            <person name="D'Amico-Willman K.M."/>
            <person name="Ouma W.Z."/>
            <person name="Meulia T."/>
            <person name="Sideli G.M."/>
            <person name="Gradziel T.M."/>
            <person name="Fresnedo-Ramirez J."/>
        </authorList>
    </citation>
    <scope>NUCLEOTIDE SEQUENCE [LARGE SCALE GENOMIC DNA]</scope>
    <source>
        <strain evidence="2">Clone GOH B32 T37-40</strain>
    </source>
</reference>
<sequence>MLSNFSVISIMVLTILTVFLVVLPLLLPPLPPPPLVLLFVPVLIMAVLILLAFSPLSQFPDMASTRAKLPCGLAQVARAHYLPKLELLRWSCLWLLGSPLAKAPPQRWKCS</sequence>
<evidence type="ECO:0000256" key="1">
    <source>
        <dbReference type="SAM" id="Phobius"/>
    </source>
</evidence>
<feature type="transmembrane region" description="Helical" evidence="1">
    <location>
        <begin position="33"/>
        <end position="53"/>
    </location>
</feature>
<protein>
    <submittedName>
        <fullName evidence="2">Uncharacterized protein</fullName>
    </submittedName>
</protein>
<organism evidence="2 3">
    <name type="scientific">Prunus dulcis</name>
    <name type="common">Almond</name>
    <name type="synonym">Amygdalus dulcis</name>
    <dbReference type="NCBI Taxonomy" id="3755"/>
    <lineage>
        <taxon>Eukaryota</taxon>
        <taxon>Viridiplantae</taxon>
        <taxon>Streptophyta</taxon>
        <taxon>Embryophyta</taxon>
        <taxon>Tracheophyta</taxon>
        <taxon>Spermatophyta</taxon>
        <taxon>Magnoliopsida</taxon>
        <taxon>eudicotyledons</taxon>
        <taxon>Gunneridae</taxon>
        <taxon>Pentapetalae</taxon>
        <taxon>rosids</taxon>
        <taxon>fabids</taxon>
        <taxon>Rosales</taxon>
        <taxon>Rosaceae</taxon>
        <taxon>Amygdaloideae</taxon>
        <taxon>Amygdaleae</taxon>
        <taxon>Prunus</taxon>
    </lineage>
</organism>
<comment type="caution">
    <text evidence="2">The sequence shown here is derived from an EMBL/GenBank/DDBJ whole genome shotgun (WGS) entry which is preliminary data.</text>
</comment>
<keyword evidence="1" id="KW-0472">Membrane</keyword>
<keyword evidence="1" id="KW-0812">Transmembrane</keyword>
<accession>A0AAD4V5T1</accession>
<dbReference type="Proteomes" id="UP001054821">
    <property type="component" value="Chromosome 7"/>
</dbReference>
<feature type="transmembrane region" description="Helical" evidence="1">
    <location>
        <begin position="7"/>
        <end position="27"/>
    </location>
</feature>